<gene>
    <name evidence="2" type="ORF">PPACK8108_LOCUS22697</name>
</gene>
<sequence length="229" mass="25601">MRNQISNHGHLKEENLSVDQPPKCLQSLQPRDPTHAPSENLFHQSLPPARIKISKNITQTFSWEQQRFGSTLPITGGTQFPSHDRDEKFWNRSPAALQVSTSRVKFLNSSRVLKDNLPCETSYLNPPFQPIENETVLFSNYTRGPKVEISSSKRYQSGASLLFSNVKTQSPKVLGGGYIDGVESRQCAGGMSKMAYLEEFVKHSTELKEAISDNEGEPESLTISCSSRV</sequence>
<name>A0AAV0BNA8_PHAPC</name>
<comment type="caution">
    <text evidence="2">The sequence shown here is derived from an EMBL/GenBank/DDBJ whole genome shotgun (WGS) entry which is preliminary data.</text>
</comment>
<feature type="region of interest" description="Disordered" evidence="1">
    <location>
        <begin position="1"/>
        <end position="42"/>
    </location>
</feature>
<evidence type="ECO:0000313" key="3">
    <source>
        <dbReference type="Proteomes" id="UP001153365"/>
    </source>
</evidence>
<accession>A0AAV0BNA8</accession>
<keyword evidence="3" id="KW-1185">Reference proteome</keyword>
<dbReference type="EMBL" id="CALTRL010005917">
    <property type="protein sequence ID" value="CAH7687846.1"/>
    <property type="molecule type" value="Genomic_DNA"/>
</dbReference>
<organism evidence="2 3">
    <name type="scientific">Phakopsora pachyrhizi</name>
    <name type="common">Asian soybean rust disease fungus</name>
    <dbReference type="NCBI Taxonomy" id="170000"/>
    <lineage>
        <taxon>Eukaryota</taxon>
        <taxon>Fungi</taxon>
        <taxon>Dikarya</taxon>
        <taxon>Basidiomycota</taxon>
        <taxon>Pucciniomycotina</taxon>
        <taxon>Pucciniomycetes</taxon>
        <taxon>Pucciniales</taxon>
        <taxon>Phakopsoraceae</taxon>
        <taxon>Phakopsora</taxon>
    </lineage>
</organism>
<reference evidence="2" key="1">
    <citation type="submission" date="2022-06" db="EMBL/GenBank/DDBJ databases">
        <authorList>
            <consortium name="SYNGENTA / RWTH Aachen University"/>
        </authorList>
    </citation>
    <scope>NUCLEOTIDE SEQUENCE</scope>
</reference>
<dbReference type="AlphaFoldDB" id="A0AAV0BNA8"/>
<proteinExistence type="predicted"/>
<dbReference type="Proteomes" id="UP001153365">
    <property type="component" value="Unassembled WGS sequence"/>
</dbReference>
<protein>
    <submittedName>
        <fullName evidence="2">Expressed protein</fullName>
    </submittedName>
</protein>
<evidence type="ECO:0000256" key="1">
    <source>
        <dbReference type="SAM" id="MobiDB-lite"/>
    </source>
</evidence>
<evidence type="ECO:0000313" key="2">
    <source>
        <dbReference type="EMBL" id="CAH7687846.1"/>
    </source>
</evidence>